<protein>
    <submittedName>
        <fullName evidence="1">Uncharacterized protein</fullName>
    </submittedName>
</protein>
<dbReference type="EMBL" id="GFDL01009034">
    <property type="protein sequence ID" value="JAV26011.1"/>
    <property type="molecule type" value="Transcribed_RNA"/>
</dbReference>
<proteinExistence type="predicted"/>
<name>A0A1Q3FEN6_CULTA</name>
<evidence type="ECO:0000313" key="1">
    <source>
        <dbReference type="EMBL" id="JAV26011.1"/>
    </source>
</evidence>
<reference evidence="1" key="1">
    <citation type="submission" date="2017-01" db="EMBL/GenBank/DDBJ databases">
        <title>A deep insight into the sialotranscriptome of adult male and female Cluex tarsalis mosquitoes.</title>
        <authorList>
            <person name="Ribeiro J.M."/>
            <person name="Moreira F."/>
            <person name="Bernard K.A."/>
            <person name="Calvo E."/>
        </authorList>
    </citation>
    <scope>NUCLEOTIDE SEQUENCE</scope>
    <source>
        <strain evidence="1">Kern County</strain>
        <tissue evidence="1">Salivary glands</tissue>
    </source>
</reference>
<organism evidence="1">
    <name type="scientific">Culex tarsalis</name>
    <name type="common">Encephalitis mosquito</name>
    <dbReference type="NCBI Taxonomy" id="7177"/>
    <lineage>
        <taxon>Eukaryota</taxon>
        <taxon>Metazoa</taxon>
        <taxon>Ecdysozoa</taxon>
        <taxon>Arthropoda</taxon>
        <taxon>Hexapoda</taxon>
        <taxon>Insecta</taxon>
        <taxon>Pterygota</taxon>
        <taxon>Neoptera</taxon>
        <taxon>Endopterygota</taxon>
        <taxon>Diptera</taxon>
        <taxon>Nematocera</taxon>
        <taxon>Culicoidea</taxon>
        <taxon>Culicidae</taxon>
        <taxon>Culicinae</taxon>
        <taxon>Culicini</taxon>
        <taxon>Culex</taxon>
        <taxon>Culex</taxon>
    </lineage>
</organism>
<accession>A0A1Q3FEN6</accession>
<dbReference type="AlphaFoldDB" id="A0A1Q3FEN6"/>
<sequence>MVRVTAYVHIPEYNYSHRYKNLTLITEDVKRFLLEYDQIILHKDLYRRIFHTQLREIREKVKELLRKFKALPHDDGSAKNEKELFCCKLRFDDTVELRRHYRAVHNEPFVRFVNVLELKSSLAKLAHMRHRLTSYITYGEDKTLTLITDLKRMSTKISATLKF</sequence>